<dbReference type="Proteomes" id="UP000887013">
    <property type="component" value="Unassembled WGS sequence"/>
</dbReference>
<evidence type="ECO:0000256" key="1">
    <source>
        <dbReference type="SAM" id="MobiDB-lite"/>
    </source>
</evidence>
<dbReference type="OrthoDB" id="10355085at2759"/>
<evidence type="ECO:0000313" key="3">
    <source>
        <dbReference type="Proteomes" id="UP000887013"/>
    </source>
</evidence>
<evidence type="ECO:0000313" key="2">
    <source>
        <dbReference type="EMBL" id="GFU47349.1"/>
    </source>
</evidence>
<keyword evidence="3" id="KW-1185">Reference proteome</keyword>
<sequence length="108" mass="11835">MEKERTADERAGALKVSAVAERSFACSPNRVAPPRNLPTITTMGDEKSPTPPRAHARHSLGAGRVETRLPKCSLADSELKSPPFPEARSVGPWNLDWDTRNKKSKGKM</sequence>
<protein>
    <submittedName>
        <fullName evidence="2">Uncharacterized protein</fullName>
    </submittedName>
</protein>
<dbReference type="AlphaFoldDB" id="A0A8X6QW01"/>
<gene>
    <name evidence="2" type="ORF">NPIL_82221</name>
</gene>
<name>A0A8X6QW01_NEPPI</name>
<dbReference type="EMBL" id="BMAW01086450">
    <property type="protein sequence ID" value="GFU47349.1"/>
    <property type="molecule type" value="Genomic_DNA"/>
</dbReference>
<accession>A0A8X6QW01</accession>
<feature type="region of interest" description="Disordered" evidence="1">
    <location>
        <begin position="28"/>
        <end position="108"/>
    </location>
</feature>
<organism evidence="2 3">
    <name type="scientific">Nephila pilipes</name>
    <name type="common">Giant wood spider</name>
    <name type="synonym">Nephila maculata</name>
    <dbReference type="NCBI Taxonomy" id="299642"/>
    <lineage>
        <taxon>Eukaryota</taxon>
        <taxon>Metazoa</taxon>
        <taxon>Ecdysozoa</taxon>
        <taxon>Arthropoda</taxon>
        <taxon>Chelicerata</taxon>
        <taxon>Arachnida</taxon>
        <taxon>Araneae</taxon>
        <taxon>Araneomorphae</taxon>
        <taxon>Entelegynae</taxon>
        <taxon>Araneoidea</taxon>
        <taxon>Nephilidae</taxon>
        <taxon>Nephila</taxon>
    </lineage>
</organism>
<reference evidence="2" key="1">
    <citation type="submission" date="2020-08" db="EMBL/GenBank/DDBJ databases">
        <title>Multicomponent nature underlies the extraordinary mechanical properties of spider dragline silk.</title>
        <authorList>
            <person name="Kono N."/>
            <person name="Nakamura H."/>
            <person name="Mori M."/>
            <person name="Yoshida Y."/>
            <person name="Ohtoshi R."/>
            <person name="Malay A.D."/>
            <person name="Moran D.A.P."/>
            <person name="Tomita M."/>
            <person name="Numata K."/>
            <person name="Arakawa K."/>
        </authorList>
    </citation>
    <scope>NUCLEOTIDE SEQUENCE</scope>
</reference>
<proteinExistence type="predicted"/>
<comment type="caution">
    <text evidence="2">The sequence shown here is derived from an EMBL/GenBank/DDBJ whole genome shotgun (WGS) entry which is preliminary data.</text>
</comment>